<accession>A0A8X6PMG3</accession>
<protein>
    <submittedName>
        <fullName evidence="1">Uncharacterized protein</fullName>
    </submittedName>
</protein>
<proteinExistence type="predicted"/>
<gene>
    <name evidence="1" type="ORF">NPIL_564341</name>
</gene>
<reference evidence="1" key="1">
    <citation type="submission" date="2020-08" db="EMBL/GenBank/DDBJ databases">
        <title>Multicomponent nature underlies the extraordinary mechanical properties of spider dragline silk.</title>
        <authorList>
            <person name="Kono N."/>
            <person name="Nakamura H."/>
            <person name="Mori M."/>
            <person name="Yoshida Y."/>
            <person name="Ohtoshi R."/>
            <person name="Malay A.D."/>
            <person name="Moran D.A.P."/>
            <person name="Tomita M."/>
            <person name="Numata K."/>
            <person name="Arakawa K."/>
        </authorList>
    </citation>
    <scope>NUCLEOTIDE SEQUENCE</scope>
</reference>
<keyword evidence="2" id="KW-1185">Reference proteome</keyword>
<organism evidence="1 2">
    <name type="scientific">Nephila pilipes</name>
    <name type="common">Giant wood spider</name>
    <name type="synonym">Nephila maculata</name>
    <dbReference type="NCBI Taxonomy" id="299642"/>
    <lineage>
        <taxon>Eukaryota</taxon>
        <taxon>Metazoa</taxon>
        <taxon>Ecdysozoa</taxon>
        <taxon>Arthropoda</taxon>
        <taxon>Chelicerata</taxon>
        <taxon>Arachnida</taxon>
        <taxon>Araneae</taxon>
        <taxon>Araneomorphae</taxon>
        <taxon>Entelegynae</taxon>
        <taxon>Araneoidea</taxon>
        <taxon>Nephilidae</taxon>
        <taxon>Nephila</taxon>
    </lineage>
</organism>
<evidence type="ECO:0000313" key="1">
    <source>
        <dbReference type="EMBL" id="GFT78861.1"/>
    </source>
</evidence>
<dbReference type="Proteomes" id="UP000887013">
    <property type="component" value="Unassembled WGS sequence"/>
</dbReference>
<name>A0A8X6PMG3_NEPPI</name>
<sequence length="98" mass="10902">MVPSGFRSDDPSATFLERIYLRPVPACCGISVLCWQTLSLGRLGFLQTTLRESGDHVSPPLAQMVRVTPAKREDLLGAVTPSDIRNGVFVRFFSSWKF</sequence>
<dbReference type="EMBL" id="BMAW01022663">
    <property type="protein sequence ID" value="GFT78861.1"/>
    <property type="molecule type" value="Genomic_DNA"/>
</dbReference>
<dbReference type="AlphaFoldDB" id="A0A8X6PMG3"/>
<comment type="caution">
    <text evidence="1">The sequence shown here is derived from an EMBL/GenBank/DDBJ whole genome shotgun (WGS) entry which is preliminary data.</text>
</comment>
<evidence type="ECO:0000313" key="2">
    <source>
        <dbReference type="Proteomes" id="UP000887013"/>
    </source>
</evidence>